<dbReference type="EMBL" id="CM000881">
    <property type="protein sequence ID" value="KQK02248.1"/>
    <property type="molecule type" value="Genomic_DNA"/>
</dbReference>
<reference evidence="2" key="3">
    <citation type="submission" date="2018-08" db="UniProtKB">
        <authorList>
            <consortium name="EnsemblPlants"/>
        </authorList>
    </citation>
    <scope>IDENTIFICATION</scope>
    <source>
        <strain evidence="2">cv. Bd21</strain>
    </source>
</reference>
<dbReference type="HOGENOM" id="CLU_1505502_0_0_1"/>
<dbReference type="PANTHER" id="PTHR35356:SF3">
    <property type="entry name" value="OS01G0156300 PROTEIN"/>
    <property type="match status" value="1"/>
</dbReference>
<organism evidence="2">
    <name type="scientific">Brachypodium distachyon</name>
    <name type="common">Purple false brome</name>
    <name type="synonym">Trachynia distachya</name>
    <dbReference type="NCBI Taxonomy" id="15368"/>
    <lineage>
        <taxon>Eukaryota</taxon>
        <taxon>Viridiplantae</taxon>
        <taxon>Streptophyta</taxon>
        <taxon>Embryophyta</taxon>
        <taxon>Tracheophyta</taxon>
        <taxon>Spermatophyta</taxon>
        <taxon>Magnoliopsida</taxon>
        <taxon>Liliopsida</taxon>
        <taxon>Poales</taxon>
        <taxon>Poaceae</taxon>
        <taxon>BOP clade</taxon>
        <taxon>Pooideae</taxon>
        <taxon>Stipodae</taxon>
        <taxon>Brachypodieae</taxon>
        <taxon>Brachypodium</taxon>
    </lineage>
</organism>
<protein>
    <submittedName>
        <fullName evidence="1 2">Uncharacterized protein</fullName>
    </submittedName>
</protein>
<dbReference type="InterPro" id="IPR010535">
    <property type="entry name" value="DUF1110"/>
</dbReference>
<dbReference type="Pfam" id="PF06533">
    <property type="entry name" value="DUF1110"/>
    <property type="match status" value="1"/>
</dbReference>
<gene>
    <name evidence="2" type="primary">LOC106866168</name>
    <name evidence="1" type="ORF">BRADI_2g00350v3</name>
</gene>
<dbReference type="AlphaFoldDB" id="I1HB24"/>
<dbReference type="KEGG" id="bdi:106866168"/>
<evidence type="ECO:0000313" key="1">
    <source>
        <dbReference type="EMBL" id="KQK02248.1"/>
    </source>
</evidence>
<keyword evidence="3" id="KW-1185">Reference proteome</keyword>
<dbReference type="OMA" id="GDSAPWE"/>
<dbReference type="PANTHER" id="PTHR35356">
    <property type="entry name" value="OS01G0156300 PROTEIN-RELATED"/>
    <property type="match status" value="1"/>
</dbReference>
<evidence type="ECO:0000313" key="2">
    <source>
        <dbReference type="EnsemblPlants" id="KQK02248"/>
    </source>
</evidence>
<dbReference type="Gramene" id="KQK02248">
    <property type="protein sequence ID" value="KQK02248"/>
    <property type="gene ID" value="BRADI_2g00350v3"/>
</dbReference>
<dbReference type="Proteomes" id="UP000008810">
    <property type="component" value="Chromosome 2"/>
</dbReference>
<reference evidence="1 2" key="1">
    <citation type="journal article" date="2010" name="Nature">
        <title>Genome sequencing and analysis of the model grass Brachypodium distachyon.</title>
        <authorList>
            <consortium name="International Brachypodium Initiative"/>
        </authorList>
    </citation>
    <scope>NUCLEOTIDE SEQUENCE [LARGE SCALE GENOMIC DNA]</scope>
    <source>
        <strain evidence="1 2">Bd21</strain>
    </source>
</reference>
<evidence type="ECO:0000313" key="3">
    <source>
        <dbReference type="Proteomes" id="UP000008810"/>
    </source>
</evidence>
<dbReference type="ExpressionAtlas" id="I1HB24">
    <property type="expression patterns" value="baseline"/>
</dbReference>
<reference evidence="1" key="2">
    <citation type="submission" date="2017-06" db="EMBL/GenBank/DDBJ databases">
        <title>WGS assembly of Brachypodium distachyon.</title>
        <authorList>
            <consortium name="The International Brachypodium Initiative"/>
            <person name="Lucas S."/>
            <person name="Harmon-Smith M."/>
            <person name="Lail K."/>
            <person name="Tice H."/>
            <person name="Grimwood J."/>
            <person name="Bruce D."/>
            <person name="Barry K."/>
            <person name="Shu S."/>
            <person name="Lindquist E."/>
            <person name="Wang M."/>
            <person name="Pitluck S."/>
            <person name="Vogel J.P."/>
            <person name="Garvin D.F."/>
            <person name="Mockler T.C."/>
            <person name="Schmutz J."/>
            <person name="Rokhsar D."/>
            <person name="Bevan M.W."/>
        </authorList>
    </citation>
    <scope>NUCLEOTIDE SEQUENCE</scope>
    <source>
        <strain evidence="1">Bd21</strain>
    </source>
</reference>
<dbReference type="GeneID" id="106866168"/>
<dbReference type="RefSeq" id="XP_014754407.1">
    <property type="nucleotide sequence ID" value="XM_014898921.2"/>
</dbReference>
<name>I1HB24_BRADI</name>
<dbReference type="EnsemblPlants" id="KQK02248">
    <property type="protein sequence ID" value="KQK02248"/>
    <property type="gene ID" value="BRADI_2g00350v3"/>
</dbReference>
<proteinExistence type="predicted"/>
<sequence length="179" mass="19612">MAERAAWKCRVRKRVLKVEALCQDSFQRLFHAATLIRHPGDASKAAELLQGVSTSLTLAASYMQAAELLALRGGSPHPRRPLPSLADLHPDAADVRAALLRVQAAAATHEATRLHLQCCRGRLATLCFLLDRQSKRQRHGFHAVTEPQRAAAFVALENARHSLHACVMEINIALLALPP</sequence>
<accession>I1HB24</accession>